<dbReference type="Proteomes" id="UP001596267">
    <property type="component" value="Unassembled WGS sequence"/>
</dbReference>
<dbReference type="SUPFAM" id="SSF48008">
    <property type="entry name" value="GntR ligand-binding domain-like"/>
    <property type="match status" value="1"/>
</dbReference>
<name>A0ABW1WBX5_9BACL</name>
<keyword evidence="1" id="KW-0805">Transcription regulation</keyword>
<dbReference type="InterPro" id="IPR036390">
    <property type="entry name" value="WH_DNA-bd_sf"/>
</dbReference>
<dbReference type="InterPro" id="IPR036388">
    <property type="entry name" value="WH-like_DNA-bd_sf"/>
</dbReference>
<dbReference type="Pfam" id="PF07729">
    <property type="entry name" value="FCD"/>
    <property type="match status" value="1"/>
</dbReference>
<dbReference type="Pfam" id="PF00392">
    <property type="entry name" value="GntR"/>
    <property type="match status" value="1"/>
</dbReference>
<evidence type="ECO:0000259" key="4">
    <source>
        <dbReference type="PROSITE" id="PS50949"/>
    </source>
</evidence>
<keyword evidence="2" id="KW-0238">DNA-binding</keyword>
<comment type="caution">
    <text evidence="5">The sequence shown here is derived from an EMBL/GenBank/DDBJ whole genome shotgun (WGS) entry which is preliminary data.</text>
</comment>
<feature type="domain" description="HTH gntR-type" evidence="4">
    <location>
        <begin position="9"/>
        <end position="77"/>
    </location>
</feature>
<dbReference type="PANTHER" id="PTHR43537:SF5">
    <property type="entry name" value="UXU OPERON TRANSCRIPTIONAL REGULATOR"/>
    <property type="match status" value="1"/>
</dbReference>
<keyword evidence="3" id="KW-0804">Transcription</keyword>
<evidence type="ECO:0000256" key="1">
    <source>
        <dbReference type="ARBA" id="ARBA00023015"/>
    </source>
</evidence>
<dbReference type="SMART" id="SM00895">
    <property type="entry name" value="FCD"/>
    <property type="match status" value="1"/>
</dbReference>
<evidence type="ECO:0000313" key="6">
    <source>
        <dbReference type="Proteomes" id="UP001596267"/>
    </source>
</evidence>
<dbReference type="SMART" id="SM00345">
    <property type="entry name" value="HTH_GNTR"/>
    <property type="match status" value="1"/>
</dbReference>
<protein>
    <submittedName>
        <fullName evidence="5">FadR/GntR family transcriptional regulator</fullName>
    </submittedName>
</protein>
<reference evidence="6" key="1">
    <citation type="journal article" date="2019" name="Int. J. Syst. Evol. Microbiol.">
        <title>The Global Catalogue of Microorganisms (GCM) 10K type strain sequencing project: providing services to taxonomists for standard genome sequencing and annotation.</title>
        <authorList>
            <consortium name="The Broad Institute Genomics Platform"/>
            <consortium name="The Broad Institute Genome Sequencing Center for Infectious Disease"/>
            <person name="Wu L."/>
            <person name="Ma J."/>
        </authorList>
    </citation>
    <scope>NUCLEOTIDE SEQUENCE [LARGE SCALE GENOMIC DNA]</scope>
    <source>
        <strain evidence="6">CCUG 42001</strain>
    </source>
</reference>
<evidence type="ECO:0000256" key="3">
    <source>
        <dbReference type="ARBA" id="ARBA00023163"/>
    </source>
</evidence>
<dbReference type="PRINTS" id="PR00035">
    <property type="entry name" value="HTHGNTR"/>
</dbReference>
<sequence>MSFKIINKKNLYEEIVTQIVDFIQRENLKPGDKLPSENVLAADFNVSKTVVREALSVLAAKEIIEKRPGVGSVVKEINGSIMLDEVTNKLIMGKQSLLEILEFRRGIEVEGTALASKRITNEELLAIEEANSQLILANEQGKLGIDEDFLFHNLIILASHNTIYEKMFEMMAMYFKEAVKITKQQSKSMSYHYFKIAQEEHVQIINALRKHDEHDSRKYILEHLIKNEDKLLHNQLDLP</sequence>
<dbReference type="Gene3D" id="1.20.120.530">
    <property type="entry name" value="GntR ligand-binding domain-like"/>
    <property type="match status" value="1"/>
</dbReference>
<dbReference type="CDD" id="cd07377">
    <property type="entry name" value="WHTH_GntR"/>
    <property type="match status" value="1"/>
</dbReference>
<dbReference type="EMBL" id="JBHSTQ010000003">
    <property type="protein sequence ID" value="MFC6385866.1"/>
    <property type="molecule type" value="Genomic_DNA"/>
</dbReference>
<dbReference type="InterPro" id="IPR008920">
    <property type="entry name" value="TF_FadR/GntR_C"/>
</dbReference>
<dbReference type="InterPro" id="IPR011711">
    <property type="entry name" value="GntR_C"/>
</dbReference>
<organism evidence="5 6">
    <name type="scientific">Sporolactobacillus kofuensis</name>
    <dbReference type="NCBI Taxonomy" id="269672"/>
    <lineage>
        <taxon>Bacteria</taxon>
        <taxon>Bacillati</taxon>
        <taxon>Bacillota</taxon>
        <taxon>Bacilli</taxon>
        <taxon>Bacillales</taxon>
        <taxon>Sporolactobacillaceae</taxon>
        <taxon>Sporolactobacillus</taxon>
    </lineage>
</organism>
<dbReference type="PROSITE" id="PS50949">
    <property type="entry name" value="HTH_GNTR"/>
    <property type="match status" value="1"/>
</dbReference>
<evidence type="ECO:0000256" key="2">
    <source>
        <dbReference type="ARBA" id="ARBA00023125"/>
    </source>
</evidence>
<evidence type="ECO:0000313" key="5">
    <source>
        <dbReference type="EMBL" id="MFC6385866.1"/>
    </source>
</evidence>
<dbReference type="InterPro" id="IPR000524">
    <property type="entry name" value="Tscrpt_reg_HTH_GntR"/>
</dbReference>
<dbReference type="SUPFAM" id="SSF46785">
    <property type="entry name" value="Winged helix' DNA-binding domain"/>
    <property type="match status" value="1"/>
</dbReference>
<dbReference type="RefSeq" id="WP_253052501.1">
    <property type="nucleotide sequence ID" value="NZ_JAMXWN010000002.1"/>
</dbReference>
<gene>
    <name evidence="5" type="ORF">ACFP7A_04560</name>
</gene>
<dbReference type="Gene3D" id="1.10.10.10">
    <property type="entry name" value="Winged helix-like DNA-binding domain superfamily/Winged helix DNA-binding domain"/>
    <property type="match status" value="1"/>
</dbReference>
<keyword evidence="6" id="KW-1185">Reference proteome</keyword>
<dbReference type="PANTHER" id="PTHR43537">
    <property type="entry name" value="TRANSCRIPTIONAL REGULATOR, GNTR FAMILY"/>
    <property type="match status" value="1"/>
</dbReference>
<proteinExistence type="predicted"/>
<accession>A0ABW1WBX5</accession>